<dbReference type="EMBL" id="WHZY01000024">
    <property type="protein sequence ID" value="NEG79356.1"/>
    <property type="molecule type" value="Genomic_DNA"/>
</dbReference>
<protein>
    <submittedName>
        <fullName evidence="1">PD-(D/E)XK motif protein</fullName>
    </submittedName>
</protein>
<keyword evidence="2" id="KW-1185">Reference proteome</keyword>
<organism evidence="1 2">
    <name type="scientific">Bifidobacterium avesanii</name>
    <dbReference type="NCBI Taxonomy" id="1798157"/>
    <lineage>
        <taxon>Bacteria</taxon>
        <taxon>Bacillati</taxon>
        <taxon>Actinomycetota</taxon>
        <taxon>Actinomycetes</taxon>
        <taxon>Bifidobacteriales</taxon>
        <taxon>Bifidobacteriaceae</taxon>
        <taxon>Bifidobacterium</taxon>
    </lineage>
</organism>
<proteinExistence type="predicted"/>
<comment type="caution">
    <text evidence="1">The sequence shown here is derived from an EMBL/GenBank/DDBJ whole genome shotgun (WGS) entry which is preliminary data.</text>
</comment>
<dbReference type="Proteomes" id="UP000469763">
    <property type="component" value="Unassembled WGS sequence"/>
</dbReference>
<dbReference type="Pfam" id="PF14390">
    <property type="entry name" value="DUF4420"/>
    <property type="match status" value="1"/>
</dbReference>
<sequence length="334" mass="37357">MTHVRSVMTMSLRTTELDPWRGIKGISSASYYPSRRVSADLNPKGRRIDWSISESGNRALIVEYQGAVDSSPVPRFKGMRIREDKPGHLLMLELTEPSMRDVFLKVCLDIIAVLQSIPEDIQRQACLHRLERWSVFFRTERIGLGAKEQKGLIAELVCLENLLTSFDSHTVIASWVGPDRAVHDFIFGQDAIEVKSNRGSGTPNITISSVDQLTVNEKERLFLFVVELNQSAAGSGLTMTQYVERVRNRIASPLAESAFEEKLATAGYFDVDDYSGMTWSQGMTRVFSVTDDFPHIDGSLLDPAISNATYRVNLDACGKFETTKNELLTTLRGV</sequence>
<dbReference type="InterPro" id="IPR025534">
    <property type="entry name" value="DUF4420"/>
</dbReference>
<name>A0A7K3TK66_9BIFI</name>
<evidence type="ECO:0000313" key="2">
    <source>
        <dbReference type="Proteomes" id="UP000469763"/>
    </source>
</evidence>
<evidence type="ECO:0000313" key="1">
    <source>
        <dbReference type="EMBL" id="NEG79356.1"/>
    </source>
</evidence>
<dbReference type="AlphaFoldDB" id="A0A7K3TK66"/>
<gene>
    <name evidence="1" type="ORF">GFD22_10340</name>
</gene>
<reference evidence="1 2" key="1">
    <citation type="submission" date="2019-10" db="EMBL/GenBank/DDBJ databases">
        <title>Bifidobacterium from non-human primates.</title>
        <authorList>
            <person name="Modesto M."/>
        </authorList>
    </citation>
    <scope>NUCLEOTIDE SEQUENCE [LARGE SCALE GENOMIC DNA]</scope>
    <source>
        <strain evidence="1 2">TREC</strain>
    </source>
</reference>
<dbReference type="OrthoDB" id="4854145at2"/>
<accession>A0A7K3TK66</accession>